<accession>A0A9P0GXU8</accession>
<dbReference type="EMBL" id="OV725077">
    <property type="protein sequence ID" value="CAH1390103.1"/>
    <property type="molecule type" value="Genomic_DNA"/>
</dbReference>
<keyword evidence="2" id="KW-1185">Reference proteome</keyword>
<gene>
    <name evidence="1" type="ORF">NEZAVI_LOCUS1359</name>
</gene>
<proteinExistence type="predicted"/>
<dbReference type="AlphaFoldDB" id="A0A9P0GXU8"/>
<protein>
    <submittedName>
        <fullName evidence="1">Uncharacterized protein</fullName>
    </submittedName>
</protein>
<organism evidence="1 2">
    <name type="scientific">Nezara viridula</name>
    <name type="common">Southern green stink bug</name>
    <name type="synonym">Cimex viridulus</name>
    <dbReference type="NCBI Taxonomy" id="85310"/>
    <lineage>
        <taxon>Eukaryota</taxon>
        <taxon>Metazoa</taxon>
        <taxon>Ecdysozoa</taxon>
        <taxon>Arthropoda</taxon>
        <taxon>Hexapoda</taxon>
        <taxon>Insecta</taxon>
        <taxon>Pterygota</taxon>
        <taxon>Neoptera</taxon>
        <taxon>Paraneoptera</taxon>
        <taxon>Hemiptera</taxon>
        <taxon>Heteroptera</taxon>
        <taxon>Panheteroptera</taxon>
        <taxon>Pentatomomorpha</taxon>
        <taxon>Pentatomoidea</taxon>
        <taxon>Pentatomidae</taxon>
        <taxon>Pentatominae</taxon>
        <taxon>Nezara</taxon>
    </lineage>
</organism>
<evidence type="ECO:0000313" key="2">
    <source>
        <dbReference type="Proteomes" id="UP001152798"/>
    </source>
</evidence>
<evidence type="ECO:0000313" key="1">
    <source>
        <dbReference type="EMBL" id="CAH1390103.1"/>
    </source>
</evidence>
<dbReference type="OrthoDB" id="5989160at2759"/>
<name>A0A9P0GXU8_NEZVI</name>
<dbReference type="Proteomes" id="UP001152798">
    <property type="component" value="Chromosome 1"/>
</dbReference>
<reference evidence="1" key="1">
    <citation type="submission" date="2022-01" db="EMBL/GenBank/DDBJ databases">
        <authorList>
            <person name="King R."/>
        </authorList>
    </citation>
    <scope>NUCLEOTIDE SEQUENCE</scope>
</reference>
<sequence>MRAGYNILFRIPTDEASLLVLLTETRIRVVAPLSLEDKKYFHPTQWERVPGRETAWRLKPNSYLWLPAAELPFPNNYFKNHFALLLSLRIDPKVSSMYNFTHSG</sequence>